<dbReference type="SUPFAM" id="SSF46689">
    <property type="entry name" value="Homeodomain-like"/>
    <property type="match status" value="1"/>
</dbReference>
<dbReference type="Gene3D" id="1.10.10.60">
    <property type="entry name" value="Homeodomain-like"/>
    <property type="match status" value="1"/>
</dbReference>
<keyword evidence="7" id="KW-1185">Reference proteome</keyword>
<evidence type="ECO:0000313" key="6">
    <source>
        <dbReference type="EMBL" id="EWC63309.1"/>
    </source>
</evidence>
<evidence type="ECO:0000256" key="1">
    <source>
        <dbReference type="ARBA" id="ARBA00023015"/>
    </source>
</evidence>
<keyword evidence="3" id="KW-0804">Transcription</keyword>
<keyword evidence="2 4" id="KW-0238">DNA-binding</keyword>
<evidence type="ECO:0000256" key="3">
    <source>
        <dbReference type="ARBA" id="ARBA00023163"/>
    </source>
</evidence>
<dbReference type="AlphaFoldDB" id="W7JB72"/>
<protein>
    <submittedName>
        <fullName evidence="6">Transcriptional regulator, TetR family</fullName>
    </submittedName>
</protein>
<evidence type="ECO:0000313" key="7">
    <source>
        <dbReference type="Proteomes" id="UP000019277"/>
    </source>
</evidence>
<dbReference type="Pfam" id="PF00440">
    <property type="entry name" value="TetR_N"/>
    <property type="match status" value="1"/>
</dbReference>
<organism evidence="6 7">
    <name type="scientific">Actinokineospora spheciospongiae</name>
    <dbReference type="NCBI Taxonomy" id="909613"/>
    <lineage>
        <taxon>Bacteria</taxon>
        <taxon>Bacillati</taxon>
        <taxon>Actinomycetota</taxon>
        <taxon>Actinomycetes</taxon>
        <taxon>Pseudonocardiales</taxon>
        <taxon>Pseudonocardiaceae</taxon>
        <taxon>Actinokineospora</taxon>
    </lineage>
</organism>
<dbReference type="PROSITE" id="PS50977">
    <property type="entry name" value="HTH_TETR_2"/>
    <property type="match status" value="1"/>
</dbReference>
<dbReference type="InterPro" id="IPR023772">
    <property type="entry name" value="DNA-bd_HTH_TetR-type_CS"/>
</dbReference>
<dbReference type="GO" id="GO:0000976">
    <property type="term" value="F:transcription cis-regulatory region binding"/>
    <property type="evidence" value="ECO:0007669"/>
    <property type="project" value="TreeGrafter"/>
</dbReference>
<dbReference type="EMBL" id="AYXG01000048">
    <property type="protein sequence ID" value="EWC63309.1"/>
    <property type="molecule type" value="Genomic_DNA"/>
</dbReference>
<name>W7JB72_9PSEU</name>
<dbReference type="PANTHER" id="PTHR30055">
    <property type="entry name" value="HTH-TYPE TRANSCRIPTIONAL REGULATOR RUTR"/>
    <property type="match status" value="1"/>
</dbReference>
<feature type="domain" description="HTH tetR-type" evidence="5">
    <location>
        <begin position="1"/>
        <end position="55"/>
    </location>
</feature>
<evidence type="ECO:0000256" key="4">
    <source>
        <dbReference type="PROSITE-ProRule" id="PRU00335"/>
    </source>
</evidence>
<gene>
    <name evidence="6" type="ORF">UO65_1307</name>
</gene>
<evidence type="ECO:0000256" key="2">
    <source>
        <dbReference type="ARBA" id="ARBA00023125"/>
    </source>
</evidence>
<dbReference type="Gene3D" id="1.10.357.10">
    <property type="entry name" value="Tetracycline Repressor, domain 2"/>
    <property type="match status" value="1"/>
</dbReference>
<dbReference type="GO" id="GO:0003700">
    <property type="term" value="F:DNA-binding transcription factor activity"/>
    <property type="evidence" value="ECO:0007669"/>
    <property type="project" value="TreeGrafter"/>
</dbReference>
<dbReference type="Proteomes" id="UP000019277">
    <property type="component" value="Unassembled WGS sequence"/>
</dbReference>
<feature type="DNA-binding region" description="H-T-H motif" evidence="4">
    <location>
        <begin position="18"/>
        <end position="37"/>
    </location>
</feature>
<proteinExistence type="predicted"/>
<evidence type="ECO:0000259" key="5">
    <source>
        <dbReference type="PROSITE" id="PS50977"/>
    </source>
</evidence>
<dbReference type="PANTHER" id="PTHR30055:SF234">
    <property type="entry name" value="HTH-TYPE TRANSCRIPTIONAL REGULATOR BETI"/>
    <property type="match status" value="1"/>
</dbReference>
<dbReference type="PROSITE" id="PS01081">
    <property type="entry name" value="HTH_TETR_1"/>
    <property type="match status" value="1"/>
</dbReference>
<dbReference type="InterPro" id="IPR009057">
    <property type="entry name" value="Homeodomain-like_sf"/>
</dbReference>
<keyword evidence="1" id="KW-0805">Transcription regulation</keyword>
<accession>W7JB72</accession>
<dbReference type="STRING" id="909613.UO65_1307"/>
<dbReference type="InterPro" id="IPR050109">
    <property type="entry name" value="HTH-type_TetR-like_transc_reg"/>
</dbReference>
<reference evidence="6 7" key="1">
    <citation type="journal article" date="2014" name="Genome Announc.">
        <title>Draft Genome Sequence of the Antitrypanosomally Active Sponge-Associated Bacterium Actinokineospora sp. Strain EG49.</title>
        <authorList>
            <person name="Harjes J."/>
            <person name="Ryu T."/>
            <person name="Abdelmohsen U.R."/>
            <person name="Moitinho-Silva L."/>
            <person name="Horn H."/>
            <person name="Ravasi T."/>
            <person name="Hentschel U."/>
        </authorList>
    </citation>
    <scope>NUCLEOTIDE SEQUENCE [LARGE SCALE GENOMIC DNA]</scope>
    <source>
        <strain evidence="6 7">EG49</strain>
    </source>
</reference>
<sequence length="189" mass="19015">MVVAAAIPLLAELGPSVTTLQIARAAGISEPTVFRAFTDKDELLAACLAHVSDPTRVIAELAAVDPELPLRERLVAVIDAVSAQAALTGAVVDAVRLAAPPRARSTDAAGDGERARATAGRDSARARLHAAVVAVLESDAGALRTSVGEVATVVLTIVTALGTGARWSGDDDGLTAGALADLVLNGVAL</sequence>
<comment type="caution">
    <text evidence="6">The sequence shown here is derived from an EMBL/GenBank/DDBJ whole genome shotgun (WGS) entry which is preliminary data.</text>
</comment>
<dbReference type="eggNOG" id="COG1309">
    <property type="taxonomic scope" value="Bacteria"/>
</dbReference>
<dbReference type="InterPro" id="IPR001647">
    <property type="entry name" value="HTH_TetR"/>
</dbReference>
<dbReference type="PRINTS" id="PR00455">
    <property type="entry name" value="HTHTETR"/>
</dbReference>